<gene>
    <name evidence="1" type="ordered locus">Gura_3536</name>
</gene>
<keyword evidence="2" id="KW-1185">Reference proteome</keyword>
<name>A5G7C3_GEOUR</name>
<sequence length="88" mass="9706">MSALRAAVPTRATLSRCAANGCCRKRLRLPFEKENTLRQNRFRCRPLSSRGGAFFVPAAPLLVPFAQPLVEHPAKSPGICILANPRYT</sequence>
<dbReference type="Proteomes" id="UP000006695">
    <property type="component" value="Chromosome"/>
</dbReference>
<organism evidence="1 2">
    <name type="scientific">Geotalea uraniireducens (strain Rf4)</name>
    <name type="common">Geobacter uraniireducens</name>
    <dbReference type="NCBI Taxonomy" id="351605"/>
    <lineage>
        <taxon>Bacteria</taxon>
        <taxon>Pseudomonadati</taxon>
        <taxon>Thermodesulfobacteriota</taxon>
        <taxon>Desulfuromonadia</taxon>
        <taxon>Geobacterales</taxon>
        <taxon>Geobacteraceae</taxon>
        <taxon>Geotalea</taxon>
    </lineage>
</organism>
<dbReference type="HOGENOM" id="CLU_2464664_0_0_7"/>
<dbReference type="KEGG" id="gur:Gura_3536"/>
<accession>A5G7C3</accession>
<proteinExistence type="predicted"/>
<evidence type="ECO:0000313" key="2">
    <source>
        <dbReference type="Proteomes" id="UP000006695"/>
    </source>
</evidence>
<dbReference type="STRING" id="351605.Gura_3536"/>
<protein>
    <submittedName>
        <fullName evidence="1">Uncharacterized protein</fullName>
    </submittedName>
</protein>
<dbReference type="EMBL" id="CP000698">
    <property type="protein sequence ID" value="ABQ27691.1"/>
    <property type="molecule type" value="Genomic_DNA"/>
</dbReference>
<evidence type="ECO:0000313" key="1">
    <source>
        <dbReference type="EMBL" id="ABQ27691.1"/>
    </source>
</evidence>
<dbReference type="AlphaFoldDB" id="A5G7C3"/>
<reference evidence="1 2" key="1">
    <citation type="submission" date="2007-05" db="EMBL/GenBank/DDBJ databases">
        <title>Complete sequence of Geobacter uraniireducens Rf4.</title>
        <authorList>
            <consortium name="US DOE Joint Genome Institute"/>
            <person name="Copeland A."/>
            <person name="Lucas S."/>
            <person name="Lapidus A."/>
            <person name="Barry K."/>
            <person name="Detter J.C."/>
            <person name="Glavina del Rio T."/>
            <person name="Hammon N."/>
            <person name="Israni S."/>
            <person name="Dalin E."/>
            <person name="Tice H."/>
            <person name="Pitluck S."/>
            <person name="Chertkov O."/>
            <person name="Brettin T."/>
            <person name="Bruce D."/>
            <person name="Han C."/>
            <person name="Schmutz J."/>
            <person name="Larimer F."/>
            <person name="Land M."/>
            <person name="Hauser L."/>
            <person name="Kyrpides N."/>
            <person name="Mikhailova N."/>
            <person name="Shelobolina E."/>
            <person name="Aklujkar M."/>
            <person name="Lovley D."/>
            <person name="Richardson P."/>
        </authorList>
    </citation>
    <scope>NUCLEOTIDE SEQUENCE [LARGE SCALE GENOMIC DNA]</scope>
    <source>
        <strain evidence="1 2">Rf4</strain>
    </source>
</reference>